<evidence type="ECO:0000256" key="3">
    <source>
        <dbReference type="ARBA" id="ARBA00004752"/>
    </source>
</evidence>
<evidence type="ECO:0000259" key="30">
    <source>
        <dbReference type="Pfam" id="PF00912"/>
    </source>
</evidence>
<dbReference type="PANTHER" id="PTHR32282:SF27">
    <property type="entry name" value="PENICILLIN-BINDING PROTEIN 1A"/>
    <property type="match status" value="1"/>
</dbReference>
<dbReference type="InterPro" id="IPR023346">
    <property type="entry name" value="Lysozyme-like_dom_sf"/>
</dbReference>
<evidence type="ECO:0000256" key="8">
    <source>
        <dbReference type="ARBA" id="ARBA00022475"/>
    </source>
</evidence>
<evidence type="ECO:0000256" key="23">
    <source>
        <dbReference type="ARBA" id="ARBA00023316"/>
    </source>
</evidence>
<keyword evidence="8" id="KW-1003">Cell membrane</keyword>
<evidence type="ECO:0000259" key="29">
    <source>
        <dbReference type="Pfam" id="PF00905"/>
    </source>
</evidence>
<keyword evidence="17" id="KW-0735">Signal-anchor</keyword>
<evidence type="ECO:0000256" key="20">
    <source>
        <dbReference type="ARBA" id="ARBA00023136"/>
    </source>
</evidence>
<evidence type="ECO:0000256" key="26">
    <source>
        <dbReference type="ARBA" id="ARBA00049902"/>
    </source>
</evidence>
<dbReference type="Pfam" id="PF17092">
    <property type="entry name" value="PCB_OB"/>
    <property type="match status" value="1"/>
</dbReference>
<dbReference type="GO" id="GO:0009002">
    <property type="term" value="F:serine-type D-Ala-D-Ala carboxypeptidase activity"/>
    <property type="evidence" value="ECO:0007669"/>
    <property type="project" value="UniProtKB-EC"/>
</dbReference>
<feature type="region of interest" description="Disordered" evidence="28">
    <location>
        <begin position="772"/>
        <end position="802"/>
    </location>
</feature>
<evidence type="ECO:0000256" key="9">
    <source>
        <dbReference type="ARBA" id="ARBA00022519"/>
    </source>
</evidence>
<dbReference type="Pfam" id="PF00905">
    <property type="entry name" value="Transpeptidase"/>
    <property type="match status" value="1"/>
</dbReference>
<dbReference type="Gene3D" id="2.40.50.140">
    <property type="entry name" value="Nucleic acid-binding proteins"/>
    <property type="match status" value="1"/>
</dbReference>
<evidence type="ECO:0000256" key="6">
    <source>
        <dbReference type="ARBA" id="ARBA00012448"/>
    </source>
</evidence>
<dbReference type="GO" id="GO:0005886">
    <property type="term" value="C:plasma membrane"/>
    <property type="evidence" value="ECO:0007669"/>
    <property type="project" value="UniProtKB-SubCell"/>
</dbReference>
<evidence type="ECO:0000256" key="19">
    <source>
        <dbReference type="ARBA" id="ARBA00022989"/>
    </source>
</evidence>
<protein>
    <recommendedName>
        <fullName evidence="7">Penicillin-binding protein 1A</fullName>
        <ecNumber evidence="25">2.4.99.28</ecNumber>
        <ecNumber evidence="6">3.4.16.4</ecNumber>
    </recommendedName>
</protein>
<dbReference type="GO" id="GO:0071555">
    <property type="term" value="P:cell wall organization"/>
    <property type="evidence" value="ECO:0007669"/>
    <property type="project" value="UniProtKB-KW"/>
</dbReference>
<dbReference type="GO" id="GO:0046677">
    <property type="term" value="P:response to antibiotic"/>
    <property type="evidence" value="ECO:0007669"/>
    <property type="project" value="UniProtKB-KW"/>
</dbReference>
<dbReference type="NCBIfam" id="TIGR02074">
    <property type="entry name" value="PBP_1a_fam"/>
    <property type="match status" value="1"/>
</dbReference>
<dbReference type="UniPathway" id="UPA00219"/>
<dbReference type="EMBL" id="VIFK01000026">
    <property type="protein sequence ID" value="TQF00050.1"/>
    <property type="molecule type" value="Genomic_DNA"/>
</dbReference>
<name>A0A540VTG9_9GAMM</name>
<evidence type="ECO:0000313" key="32">
    <source>
        <dbReference type="EMBL" id="TQF00050.1"/>
    </source>
</evidence>
<evidence type="ECO:0000256" key="4">
    <source>
        <dbReference type="ARBA" id="ARBA00007090"/>
    </source>
</evidence>
<comment type="subcellular location">
    <subcellularLocation>
        <location evidence="2">Cell inner membrane</location>
        <topology evidence="2">Single-pass type II membrane protein</topology>
    </subcellularLocation>
</comment>
<keyword evidence="18" id="KW-0573">Peptidoglycan synthesis</keyword>
<dbReference type="InterPro" id="IPR012340">
    <property type="entry name" value="NA-bd_OB-fold"/>
</dbReference>
<dbReference type="SUPFAM" id="SSF56601">
    <property type="entry name" value="beta-lactamase/transpeptidase-like"/>
    <property type="match status" value="1"/>
</dbReference>
<keyword evidence="22" id="KW-0511">Multifunctional enzyme</keyword>
<feature type="compositionally biased region" description="Basic and acidic residues" evidence="28">
    <location>
        <begin position="772"/>
        <end position="782"/>
    </location>
</feature>
<dbReference type="InterPro" id="IPR012338">
    <property type="entry name" value="Beta-lactam/transpept-like"/>
</dbReference>
<comment type="pathway">
    <text evidence="27">Glycan biosynthesis.</text>
</comment>
<evidence type="ECO:0000256" key="11">
    <source>
        <dbReference type="ARBA" id="ARBA00022670"/>
    </source>
</evidence>
<evidence type="ECO:0000256" key="25">
    <source>
        <dbReference type="ARBA" id="ARBA00044770"/>
    </source>
</evidence>
<dbReference type="Pfam" id="PF00912">
    <property type="entry name" value="Transgly"/>
    <property type="match status" value="1"/>
</dbReference>
<keyword evidence="9" id="KW-0997">Cell inner membrane</keyword>
<dbReference type="GO" id="GO:0008955">
    <property type="term" value="F:peptidoglycan glycosyltransferase activity"/>
    <property type="evidence" value="ECO:0007669"/>
    <property type="project" value="UniProtKB-EC"/>
</dbReference>
<evidence type="ECO:0000256" key="21">
    <source>
        <dbReference type="ARBA" id="ARBA00023251"/>
    </source>
</evidence>
<keyword evidence="10" id="KW-0121">Carboxypeptidase</keyword>
<comment type="similarity">
    <text evidence="5">In the N-terminal section; belongs to the glycosyltransferase 51 family.</text>
</comment>
<feature type="compositionally biased region" description="Gly residues" evidence="28">
    <location>
        <begin position="793"/>
        <end position="802"/>
    </location>
</feature>
<dbReference type="GO" id="GO:0006508">
    <property type="term" value="P:proteolysis"/>
    <property type="evidence" value="ECO:0007669"/>
    <property type="project" value="UniProtKB-KW"/>
</dbReference>
<comment type="pathway">
    <text evidence="3">Cell wall biogenesis; peptidoglycan biosynthesis.</text>
</comment>
<evidence type="ECO:0000256" key="27">
    <source>
        <dbReference type="ARBA" id="ARBA00060592"/>
    </source>
</evidence>
<comment type="similarity">
    <text evidence="4">In the C-terminal section; belongs to the transpeptidase family.</text>
</comment>
<evidence type="ECO:0000256" key="28">
    <source>
        <dbReference type="SAM" id="MobiDB-lite"/>
    </source>
</evidence>
<feature type="region of interest" description="Disordered" evidence="28">
    <location>
        <begin position="620"/>
        <end position="639"/>
    </location>
</feature>
<evidence type="ECO:0000256" key="14">
    <source>
        <dbReference type="ARBA" id="ARBA00022692"/>
    </source>
</evidence>
<keyword evidence="21" id="KW-0046">Antibiotic resistance</keyword>
<keyword evidence="20" id="KW-0472">Membrane</keyword>
<dbReference type="FunFam" id="1.10.3810.10:FF:000003">
    <property type="entry name" value="Penicillin-binding protein 1a"/>
    <property type="match status" value="1"/>
</dbReference>
<comment type="caution">
    <text evidence="32">The sequence shown here is derived from an EMBL/GenBank/DDBJ whole genome shotgun (WGS) entry which is preliminary data.</text>
</comment>
<organism evidence="32 33">
    <name type="scientific">Spiribacter salinus</name>
    <dbReference type="NCBI Taxonomy" id="1335746"/>
    <lineage>
        <taxon>Bacteria</taxon>
        <taxon>Pseudomonadati</taxon>
        <taxon>Pseudomonadota</taxon>
        <taxon>Gammaproteobacteria</taxon>
        <taxon>Chromatiales</taxon>
        <taxon>Ectothiorhodospiraceae</taxon>
        <taxon>Spiribacter</taxon>
    </lineage>
</organism>
<evidence type="ECO:0000256" key="1">
    <source>
        <dbReference type="ARBA" id="ARBA00002624"/>
    </source>
</evidence>
<dbReference type="STRING" id="1260251.SPISAL_01400"/>
<comment type="function">
    <text evidence="1">Cell wall formation. Synthesis of cross-linked peptidoglycan from the lipid intermediates. The enzyme has a penicillin-insensitive transglycosylase N-terminal domain (formation of linear glycan strands) and a penicillin-sensitive transpeptidase C-terminal domain (cross-linking of the peptide subunits).</text>
</comment>
<keyword evidence="15" id="KW-0378">Hydrolase</keyword>
<evidence type="ECO:0000256" key="24">
    <source>
        <dbReference type="ARBA" id="ARBA00034000"/>
    </source>
</evidence>
<dbReference type="PANTHER" id="PTHR32282">
    <property type="entry name" value="BINDING PROTEIN TRANSPEPTIDASE, PUTATIVE-RELATED"/>
    <property type="match status" value="1"/>
</dbReference>
<evidence type="ECO:0000256" key="10">
    <source>
        <dbReference type="ARBA" id="ARBA00022645"/>
    </source>
</evidence>
<keyword evidence="16" id="KW-0133">Cell shape</keyword>
<dbReference type="AlphaFoldDB" id="A0A540VTG9"/>
<dbReference type="GO" id="GO:0009252">
    <property type="term" value="P:peptidoglycan biosynthetic process"/>
    <property type="evidence" value="ECO:0007669"/>
    <property type="project" value="UniProtKB-UniPathway"/>
</dbReference>
<dbReference type="InterPro" id="IPR050396">
    <property type="entry name" value="Glycosyltr_51/Transpeptidase"/>
</dbReference>
<comment type="catalytic activity">
    <reaction evidence="24">
        <text>Preferential cleavage: (Ac)2-L-Lys-D-Ala-|-D-Ala. Also transpeptidation of peptidyl-alanyl moieties that are N-acyl substituents of D-alanine.</text>
        <dbReference type="EC" id="3.4.16.4"/>
    </reaction>
</comment>
<gene>
    <name evidence="32" type="ORF">FKY71_05405</name>
</gene>
<accession>A0A540VTG9</accession>
<dbReference type="Gene3D" id="1.10.3810.10">
    <property type="entry name" value="Biosynthetic peptidoglycan transglycosylase-like"/>
    <property type="match status" value="1"/>
</dbReference>
<evidence type="ECO:0000256" key="17">
    <source>
        <dbReference type="ARBA" id="ARBA00022968"/>
    </source>
</evidence>
<evidence type="ECO:0000256" key="13">
    <source>
        <dbReference type="ARBA" id="ARBA00022679"/>
    </source>
</evidence>
<evidence type="ECO:0000256" key="22">
    <source>
        <dbReference type="ARBA" id="ARBA00023268"/>
    </source>
</evidence>
<dbReference type="InterPro" id="IPR031376">
    <property type="entry name" value="PCB_OB"/>
</dbReference>
<keyword evidence="19" id="KW-1133">Transmembrane helix</keyword>
<evidence type="ECO:0000256" key="2">
    <source>
        <dbReference type="ARBA" id="ARBA00004249"/>
    </source>
</evidence>
<evidence type="ECO:0000256" key="5">
    <source>
        <dbReference type="ARBA" id="ARBA00007739"/>
    </source>
</evidence>
<keyword evidence="13" id="KW-0808">Transferase</keyword>
<keyword evidence="12" id="KW-0328">Glycosyltransferase</keyword>
<dbReference type="Gene3D" id="3.40.710.10">
    <property type="entry name" value="DD-peptidase/beta-lactamase superfamily"/>
    <property type="match status" value="2"/>
</dbReference>
<reference evidence="32 33" key="1">
    <citation type="submission" date="2019-06" db="EMBL/GenBank/DDBJ databases">
        <title>Metagenome assembled Genome of Spiribacter salinus SL48-SHIP from the microbial mat of Salt Lake 48 (Novosibirsk region, Russia).</title>
        <authorList>
            <person name="Shipova A."/>
            <person name="Rozanov A.S."/>
            <person name="Bryanskaya A.V."/>
            <person name="Peltek S.E."/>
        </authorList>
    </citation>
    <scope>NUCLEOTIDE SEQUENCE [LARGE SCALE GENOMIC DNA]</scope>
    <source>
        <strain evidence="32">SL48-SHIP-2</strain>
    </source>
</reference>
<dbReference type="EC" id="2.4.99.28" evidence="25"/>
<dbReference type="Proteomes" id="UP000315400">
    <property type="component" value="Unassembled WGS sequence"/>
</dbReference>
<evidence type="ECO:0000256" key="18">
    <source>
        <dbReference type="ARBA" id="ARBA00022984"/>
    </source>
</evidence>
<evidence type="ECO:0000259" key="31">
    <source>
        <dbReference type="Pfam" id="PF17092"/>
    </source>
</evidence>
<keyword evidence="23" id="KW-0961">Cell wall biogenesis/degradation</keyword>
<proteinExistence type="inferred from homology"/>
<feature type="domain" description="Penicillin-binding protein transpeptidase" evidence="29">
    <location>
        <begin position="434"/>
        <end position="684"/>
    </location>
</feature>
<sequence>MSRIIRRFLQFLTGLAALALLGFGGLIVAYIALAPTLPSVEEVRNVELQVPLRVYTADGQLIDEFGEMWRTPVELEAVPDTLKQAFIAAEDRRYREHPGVDYQGLTRAVWYLVRTGEKGPGGSTITMQLARNLFLTSERTYLRKLREIFLALRIERQLDKDTILELYLNKIYLGQRAYGVAAAADVYYGRPLAELTLAQQAMIAGLPKAPSAWNPIADAERARERRAYVLERMLDTGYIDQARYDLAMAAPLTAERHRREREASAPYVAEMARDWATDRYGREEAYTGGYQVFTTMTAERQADARKAVRRGLHEYDERHGYRGPMDRLDVPALDEEAEPLFERLSEYPSPGALEVGYVSGVGEQSATILTATGQTIELSWSGMRWAREQLGRNAMGPNPETADDILGEGDVVYLRQAGGDWRLAQVPEPQAGLVSLSPQDGRIEAIVGGYDFSLSKFNRALQAERQPGSAFKPLVYSAALENGLTPATLINDSPVVFADVSLEDVWRPENYSGRVFGPTRLREALINSRNLVSIRVLRQIGVQDAIRHIEKLGIPGDQLPRNLSLALGSGEVTPVELAGAYTAFANGGYGVTPYFIDRVVENGEGVIYRAYPDRAISASDMAPARPSEVGPQRPDARPAERVIDERTAWQMRSMLQDVVREGTGRSALQLGRADLAGKTGTTNDQQDAWFSGFGGDLVTTAWVGFDELQTLGRYETGGRAALPVWIHFMGAALKGRPETEWSRPAGLVTVRIDPETGQRTDSDDEQAIFETFREENLPKRDTEVDEEDVSDGRSGGDGTPIF</sequence>
<evidence type="ECO:0000256" key="7">
    <source>
        <dbReference type="ARBA" id="ARBA00018638"/>
    </source>
</evidence>
<feature type="domain" description="Glycosyl transferase family 51" evidence="30">
    <location>
        <begin position="59"/>
        <end position="233"/>
    </location>
</feature>
<keyword evidence="11" id="KW-0645">Protease</keyword>
<dbReference type="GO" id="GO:0008658">
    <property type="term" value="F:penicillin binding"/>
    <property type="evidence" value="ECO:0007669"/>
    <property type="project" value="InterPro"/>
</dbReference>
<evidence type="ECO:0000256" key="16">
    <source>
        <dbReference type="ARBA" id="ARBA00022960"/>
    </source>
</evidence>
<evidence type="ECO:0000256" key="12">
    <source>
        <dbReference type="ARBA" id="ARBA00022676"/>
    </source>
</evidence>
<dbReference type="GO" id="GO:0008360">
    <property type="term" value="P:regulation of cell shape"/>
    <property type="evidence" value="ECO:0007669"/>
    <property type="project" value="UniProtKB-KW"/>
</dbReference>
<dbReference type="InterPro" id="IPR001460">
    <property type="entry name" value="PCN-bd_Tpept"/>
</dbReference>
<dbReference type="GO" id="GO:0030288">
    <property type="term" value="C:outer membrane-bounded periplasmic space"/>
    <property type="evidence" value="ECO:0007669"/>
    <property type="project" value="TreeGrafter"/>
</dbReference>
<dbReference type="SUPFAM" id="SSF53955">
    <property type="entry name" value="Lysozyme-like"/>
    <property type="match status" value="1"/>
</dbReference>
<feature type="domain" description="Penicillin-binding protein OB-like" evidence="31">
    <location>
        <begin position="321"/>
        <end position="428"/>
    </location>
</feature>
<evidence type="ECO:0000313" key="33">
    <source>
        <dbReference type="Proteomes" id="UP000315400"/>
    </source>
</evidence>
<dbReference type="InterPro" id="IPR001264">
    <property type="entry name" value="Glyco_trans_51"/>
</dbReference>
<dbReference type="InterPro" id="IPR036950">
    <property type="entry name" value="PBP_transglycosylase"/>
</dbReference>
<evidence type="ECO:0000256" key="15">
    <source>
        <dbReference type="ARBA" id="ARBA00022801"/>
    </source>
</evidence>
<keyword evidence="14" id="KW-0812">Transmembrane</keyword>
<dbReference type="EC" id="3.4.16.4" evidence="6"/>
<comment type="catalytic activity">
    <reaction evidence="26">
        <text>[GlcNAc-(1-&gt;4)-Mur2Ac(oyl-L-Ala-gamma-D-Glu-L-Lys-D-Ala-D-Ala)](n)-di-trans,octa-cis-undecaprenyl diphosphate + beta-D-GlcNAc-(1-&gt;4)-Mur2Ac(oyl-L-Ala-gamma-D-Glu-L-Lys-D-Ala-D-Ala)-di-trans,octa-cis-undecaprenyl diphosphate = [GlcNAc-(1-&gt;4)-Mur2Ac(oyl-L-Ala-gamma-D-Glu-L-Lys-D-Ala-D-Ala)](n+1)-di-trans,octa-cis-undecaprenyl diphosphate + di-trans,octa-cis-undecaprenyl diphosphate + H(+)</text>
        <dbReference type="Rhea" id="RHEA:23708"/>
        <dbReference type="Rhea" id="RHEA-COMP:9602"/>
        <dbReference type="Rhea" id="RHEA-COMP:9603"/>
        <dbReference type="ChEBI" id="CHEBI:15378"/>
        <dbReference type="ChEBI" id="CHEBI:58405"/>
        <dbReference type="ChEBI" id="CHEBI:60033"/>
        <dbReference type="ChEBI" id="CHEBI:78435"/>
        <dbReference type="EC" id="2.4.99.28"/>
    </reaction>
</comment>